<dbReference type="Proteomes" id="UP000249046">
    <property type="component" value="Unassembled WGS sequence"/>
</dbReference>
<evidence type="ECO:0000313" key="1">
    <source>
        <dbReference type="EMBL" id="PZQ09564.1"/>
    </source>
</evidence>
<accession>A0A2W5K2B2</accession>
<dbReference type="InterPro" id="IPR019410">
    <property type="entry name" value="Methyltransf_16"/>
</dbReference>
<dbReference type="PANTHER" id="PTHR14614">
    <property type="entry name" value="HEPATOCELLULAR CARCINOMA-ASSOCIATED ANTIGEN"/>
    <property type="match status" value="1"/>
</dbReference>
<sequence length="228" mass="24798">MPGYTTRQFTVRLGGRRYRIRALSDLQQFADPGGEAARAGISSAQWSLFGQVWPAGRALAEAMAGSDVDGKRILEVGCGLGLSSLVLQHRRADVVASDHHPLARAFLDHNARLNALAPIVYRDLPWSLPDATLGRFDLIIGSDVLYERGQADQLGALMRRHAQADAEVLITDPGRGHNGALSRVLAEQGYRLNEARHTFTSGEAAPFRGRTLSYLRGNATSATERIGR</sequence>
<proteinExistence type="predicted"/>
<organism evidence="1 2">
    <name type="scientific">Rhodanobacter denitrificans</name>
    <dbReference type="NCBI Taxonomy" id="666685"/>
    <lineage>
        <taxon>Bacteria</taxon>
        <taxon>Pseudomonadati</taxon>
        <taxon>Pseudomonadota</taxon>
        <taxon>Gammaproteobacteria</taxon>
        <taxon>Lysobacterales</taxon>
        <taxon>Rhodanobacteraceae</taxon>
        <taxon>Rhodanobacter</taxon>
    </lineage>
</organism>
<dbReference type="InterPro" id="IPR029063">
    <property type="entry name" value="SAM-dependent_MTases_sf"/>
</dbReference>
<dbReference type="SUPFAM" id="SSF53335">
    <property type="entry name" value="S-adenosyl-L-methionine-dependent methyltransferases"/>
    <property type="match status" value="1"/>
</dbReference>
<evidence type="ECO:0000313" key="2">
    <source>
        <dbReference type="Proteomes" id="UP000249046"/>
    </source>
</evidence>
<keyword evidence="1" id="KW-0489">Methyltransferase</keyword>
<dbReference type="EMBL" id="QFPO01000026">
    <property type="protein sequence ID" value="PZQ09564.1"/>
    <property type="molecule type" value="Genomic_DNA"/>
</dbReference>
<protein>
    <submittedName>
        <fullName evidence="1">SAM-dependent methyltransferase</fullName>
    </submittedName>
</protein>
<dbReference type="GO" id="GO:0008168">
    <property type="term" value="F:methyltransferase activity"/>
    <property type="evidence" value="ECO:0007669"/>
    <property type="project" value="UniProtKB-KW"/>
</dbReference>
<gene>
    <name evidence="1" type="ORF">DI564_17390</name>
</gene>
<keyword evidence="1" id="KW-0808">Transferase</keyword>
<name>A0A2W5K2B2_9GAMM</name>
<reference evidence="1 2" key="1">
    <citation type="submission" date="2017-08" db="EMBL/GenBank/DDBJ databases">
        <title>Infants hospitalized years apart are colonized by the same room-sourced microbial strains.</title>
        <authorList>
            <person name="Brooks B."/>
            <person name="Olm M.R."/>
            <person name="Firek B.A."/>
            <person name="Baker R."/>
            <person name="Thomas B.C."/>
            <person name="Morowitz M.J."/>
            <person name="Banfield J.F."/>
        </authorList>
    </citation>
    <scope>NUCLEOTIDE SEQUENCE [LARGE SCALE GENOMIC DNA]</scope>
    <source>
        <strain evidence="1">S2_005_003_R2_42</strain>
    </source>
</reference>
<comment type="caution">
    <text evidence="1">The sequence shown here is derived from an EMBL/GenBank/DDBJ whole genome shotgun (WGS) entry which is preliminary data.</text>
</comment>
<dbReference type="Pfam" id="PF10294">
    <property type="entry name" value="Methyltransf_16"/>
    <property type="match status" value="1"/>
</dbReference>
<dbReference type="Gene3D" id="3.40.50.150">
    <property type="entry name" value="Vaccinia Virus protein VP39"/>
    <property type="match status" value="1"/>
</dbReference>
<dbReference type="AlphaFoldDB" id="A0A2W5K2B2"/>
<dbReference type="GO" id="GO:0032259">
    <property type="term" value="P:methylation"/>
    <property type="evidence" value="ECO:0007669"/>
    <property type="project" value="UniProtKB-KW"/>
</dbReference>